<dbReference type="Proteomes" id="UP000006514">
    <property type="component" value="Unassembled WGS sequence"/>
</dbReference>
<sequence length="101" mass="10804">LYAALPDHLARMSLAATSSSSRVSATVLVASGEALPGPGRPSRSHVPRRDIQLLALVRDGTGIVGRCFTRRCLSLDAPAVVRRSTVTPRPTDTQILSDHEF</sequence>
<evidence type="ECO:0000313" key="1">
    <source>
        <dbReference type="EMBL" id="EJD32525.1"/>
    </source>
</evidence>
<accession>J0WL89</accession>
<gene>
    <name evidence="1" type="ORF">AURDEDRAFT_178394</name>
</gene>
<protein>
    <submittedName>
        <fullName evidence="1">Uncharacterized protein</fullName>
    </submittedName>
</protein>
<dbReference type="EMBL" id="JH688887">
    <property type="protein sequence ID" value="EJD32525.1"/>
    <property type="molecule type" value="Genomic_DNA"/>
</dbReference>
<reference evidence="2" key="1">
    <citation type="journal article" date="2012" name="Science">
        <title>The Paleozoic origin of enzymatic lignin decomposition reconstructed from 31 fungal genomes.</title>
        <authorList>
            <person name="Floudas D."/>
            <person name="Binder M."/>
            <person name="Riley R."/>
            <person name="Barry K."/>
            <person name="Blanchette R.A."/>
            <person name="Henrissat B."/>
            <person name="Martinez A.T."/>
            <person name="Otillar R."/>
            <person name="Spatafora J.W."/>
            <person name="Yadav J.S."/>
            <person name="Aerts A."/>
            <person name="Benoit I."/>
            <person name="Boyd A."/>
            <person name="Carlson A."/>
            <person name="Copeland A."/>
            <person name="Coutinho P.M."/>
            <person name="de Vries R.P."/>
            <person name="Ferreira P."/>
            <person name="Findley K."/>
            <person name="Foster B."/>
            <person name="Gaskell J."/>
            <person name="Glotzer D."/>
            <person name="Gorecki P."/>
            <person name="Heitman J."/>
            <person name="Hesse C."/>
            <person name="Hori C."/>
            <person name="Igarashi K."/>
            <person name="Jurgens J.A."/>
            <person name="Kallen N."/>
            <person name="Kersten P."/>
            <person name="Kohler A."/>
            <person name="Kuees U."/>
            <person name="Kumar T.K.A."/>
            <person name="Kuo A."/>
            <person name="LaButti K."/>
            <person name="Larrondo L.F."/>
            <person name="Lindquist E."/>
            <person name="Ling A."/>
            <person name="Lombard V."/>
            <person name="Lucas S."/>
            <person name="Lundell T."/>
            <person name="Martin R."/>
            <person name="McLaughlin D.J."/>
            <person name="Morgenstern I."/>
            <person name="Morin E."/>
            <person name="Murat C."/>
            <person name="Nagy L.G."/>
            <person name="Nolan M."/>
            <person name="Ohm R.A."/>
            <person name="Patyshakuliyeva A."/>
            <person name="Rokas A."/>
            <person name="Ruiz-Duenas F.J."/>
            <person name="Sabat G."/>
            <person name="Salamov A."/>
            <person name="Samejima M."/>
            <person name="Schmutz J."/>
            <person name="Slot J.C."/>
            <person name="St John F."/>
            <person name="Stenlid J."/>
            <person name="Sun H."/>
            <person name="Sun S."/>
            <person name="Syed K."/>
            <person name="Tsang A."/>
            <person name="Wiebenga A."/>
            <person name="Young D."/>
            <person name="Pisabarro A."/>
            <person name="Eastwood D.C."/>
            <person name="Martin F."/>
            <person name="Cullen D."/>
            <person name="Grigoriev I.V."/>
            <person name="Hibbett D.S."/>
        </authorList>
    </citation>
    <scope>NUCLEOTIDE SEQUENCE [LARGE SCALE GENOMIC DNA]</scope>
    <source>
        <strain evidence="2">TFB10046</strain>
    </source>
</reference>
<feature type="non-terminal residue" evidence="1">
    <location>
        <position position="1"/>
    </location>
</feature>
<evidence type="ECO:0000313" key="2">
    <source>
        <dbReference type="Proteomes" id="UP000006514"/>
    </source>
</evidence>
<keyword evidence="2" id="KW-1185">Reference proteome</keyword>
<name>J0WL89_AURST</name>
<proteinExistence type="predicted"/>
<dbReference type="InParanoid" id="J0WL89"/>
<dbReference type="AlphaFoldDB" id="J0WL89"/>
<dbReference type="KEGG" id="adl:AURDEDRAFT_178394"/>
<organism evidence="1 2">
    <name type="scientific">Auricularia subglabra (strain TFB-10046 / SS5)</name>
    <name type="common">White-rot fungus</name>
    <name type="synonym">Auricularia delicata (strain TFB10046)</name>
    <dbReference type="NCBI Taxonomy" id="717982"/>
    <lineage>
        <taxon>Eukaryota</taxon>
        <taxon>Fungi</taxon>
        <taxon>Dikarya</taxon>
        <taxon>Basidiomycota</taxon>
        <taxon>Agaricomycotina</taxon>
        <taxon>Agaricomycetes</taxon>
        <taxon>Auriculariales</taxon>
        <taxon>Auriculariaceae</taxon>
        <taxon>Auricularia</taxon>
    </lineage>
</organism>